<evidence type="ECO:0008006" key="4">
    <source>
        <dbReference type="Google" id="ProtNLM"/>
    </source>
</evidence>
<feature type="signal peptide" evidence="1">
    <location>
        <begin position="1"/>
        <end position="20"/>
    </location>
</feature>
<dbReference type="InterPro" id="IPR051553">
    <property type="entry name" value="Ran_GTPase-activating"/>
</dbReference>
<dbReference type="EMBL" id="JAQNDN010000028">
    <property type="protein sequence ID" value="MDC0676033.1"/>
    <property type="molecule type" value="Genomic_DNA"/>
</dbReference>
<proteinExistence type="predicted"/>
<dbReference type="PROSITE" id="PS51257">
    <property type="entry name" value="PROKAR_LIPOPROTEIN"/>
    <property type="match status" value="1"/>
</dbReference>
<evidence type="ECO:0000313" key="3">
    <source>
        <dbReference type="Proteomes" id="UP001217838"/>
    </source>
</evidence>
<organism evidence="2 3">
    <name type="scientific">Nannocystis radixulma</name>
    <dbReference type="NCBI Taxonomy" id="2995305"/>
    <lineage>
        <taxon>Bacteria</taxon>
        <taxon>Pseudomonadati</taxon>
        <taxon>Myxococcota</taxon>
        <taxon>Polyangia</taxon>
        <taxon>Nannocystales</taxon>
        <taxon>Nannocystaceae</taxon>
        <taxon>Nannocystis</taxon>
    </lineage>
</organism>
<dbReference type="Gene3D" id="2.130.10.30">
    <property type="entry name" value="Regulator of chromosome condensation 1/beta-lactamase-inhibitor protein II"/>
    <property type="match status" value="3"/>
</dbReference>
<gene>
    <name evidence="2" type="ORF">POL58_50345</name>
</gene>
<evidence type="ECO:0000313" key="2">
    <source>
        <dbReference type="EMBL" id="MDC0676033.1"/>
    </source>
</evidence>
<evidence type="ECO:0000256" key="1">
    <source>
        <dbReference type="SAM" id="SignalP"/>
    </source>
</evidence>
<dbReference type="Pfam" id="PF13540">
    <property type="entry name" value="RCC1_2"/>
    <property type="match status" value="3"/>
</dbReference>
<sequence>MHRIALLVLLGLSTAGCSGGANEASVAVQRTDSAIDAPVVCWGDLATEARAPAAHPITAGALLGTGELVCASGPDGLACFGNGGAGQDMPSETPPGPFAPAPQARGLALGSGHGCALEKDGSVSCWGRDLVGQLGRGTGTPVDAVGAIDLRTGEVTLPEGASRGSDRAAPVVDLAGVVQLAAGGSHTCARTSTGAVRCWGGGLHGQLGNGGKDFSTKPVDVTGLTDAVDLAASNAWTCAVRRDATVWCWGTADQYPMGEAVPDELVPVAIAGFRDIVALSMRQVSASSSEQTTCALDRGGAVWCTDSRRPPRRIDGIADAIAIASGVHHTCALTAGGEVLCFGSNDRRQLGVEQPDQLAVRVPGVAGAKQIAAGRFFTCALRTTPTPPTP</sequence>
<comment type="caution">
    <text evidence="2">The sequence shown here is derived from an EMBL/GenBank/DDBJ whole genome shotgun (WGS) entry which is preliminary data.</text>
</comment>
<protein>
    <recommendedName>
        <fullName evidence="4">Regulator of chromosome condensation (RCC1) repeat-containing protein</fullName>
    </recommendedName>
</protein>
<dbReference type="PANTHER" id="PTHR45982">
    <property type="entry name" value="REGULATOR OF CHROMOSOME CONDENSATION"/>
    <property type="match status" value="1"/>
</dbReference>
<name>A0ABT5BPE9_9BACT</name>
<dbReference type="PROSITE" id="PS50012">
    <property type="entry name" value="RCC1_3"/>
    <property type="match status" value="3"/>
</dbReference>
<dbReference type="InterPro" id="IPR000408">
    <property type="entry name" value="Reg_chr_condens"/>
</dbReference>
<reference evidence="2 3" key="1">
    <citation type="submission" date="2022-11" db="EMBL/GenBank/DDBJ databases">
        <title>Minimal conservation of predation-associated metabolite biosynthetic gene clusters underscores biosynthetic potential of Myxococcota including descriptions for ten novel species: Archangium lansinium sp. nov., Myxococcus landrumus sp. nov., Nannocystis bai.</title>
        <authorList>
            <person name="Ahearne A."/>
            <person name="Stevens C."/>
            <person name="Dowd S."/>
        </authorList>
    </citation>
    <scope>NUCLEOTIDE SEQUENCE [LARGE SCALE GENOMIC DNA]</scope>
    <source>
        <strain evidence="2 3">NCELM</strain>
    </source>
</reference>
<keyword evidence="1" id="KW-0732">Signal</keyword>
<dbReference type="SUPFAM" id="SSF50985">
    <property type="entry name" value="RCC1/BLIP-II"/>
    <property type="match status" value="1"/>
</dbReference>
<dbReference type="Proteomes" id="UP001217838">
    <property type="component" value="Unassembled WGS sequence"/>
</dbReference>
<keyword evidence="3" id="KW-1185">Reference proteome</keyword>
<dbReference type="InterPro" id="IPR009091">
    <property type="entry name" value="RCC1/BLIP-II"/>
</dbReference>
<feature type="chain" id="PRO_5047412408" description="Regulator of chromosome condensation (RCC1) repeat-containing protein" evidence="1">
    <location>
        <begin position="21"/>
        <end position="390"/>
    </location>
</feature>
<dbReference type="PANTHER" id="PTHR45982:SF1">
    <property type="entry name" value="REGULATOR OF CHROMOSOME CONDENSATION"/>
    <property type="match status" value="1"/>
</dbReference>
<accession>A0ABT5BPE9</accession>
<dbReference type="RefSeq" id="WP_272011729.1">
    <property type="nucleotide sequence ID" value="NZ_JAQNDN010000028.1"/>
</dbReference>